<feature type="signal peptide" evidence="1">
    <location>
        <begin position="1"/>
        <end position="20"/>
    </location>
</feature>
<sequence>MKKFYLIAILLLGSMSYSQVGIGTVTPSASSALDIQSTTQGLLTPRMSSAERIAISSPANGLLVYDTTLTSFFYYDTPTTTWIKVAGGKDNRLNYKLIRSSDVLATVLATEKTNGGGTKYLLDPLTLYEINGTINVDLPIEINNAYLIGLDSGEDKLIKASGDLFTGTTGGSIRVLTLQATAGNVFNIISPSPNQSMILRDCIVTSSANVGRIQNFALVFVSIVNYVGNANGIVYENIGRLLLSNAAWFSSNGGKYETLAGTFNLITKQGGFSEVAGTNIGFDVSANPVITGDAVIESTVFSGTLTSGKYVNGYTTGSYSGFNFNNNWSVISPGIPTEGDAQSTGTVYLNQSGTTQANTAYPSATNQNNKIIITSGLSSNLFRTNSGQTNRITYIGKKGRIFQISSGVSFDAVIPALTSNTEYSFFFMKVPASGANEAQVASETLIDTNSGFIQSFQVQGSVYLNAGDSVELWYKRLNSGGQSFKIRSFSMTIR</sequence>
<keyword evidence="3" id="KW-1185">Reference proteome</keyword>
<dbReference type="RefSeq" id="WP_379789724.1">
    <property type="nucleotide sequence ID" value="NZ_JBHSQB010000003.1"/>
</dbReference>
<feature type="chain" id="PRO_5046399996" description="Cell wall anchor protein" evidence="1">
    <location>
        <begin position="21"/>
        <end position="494"/>
    </location>
</feature>
<evidence type="ECO:0000313" key="3">
    <source>
        <dbReference type="Proteomes" id="UP001596287"/>
    </source>
</evidence>
<gene>
    <name evidence="2" type="ORF">ACFPVY_00545</name>
</gene>
<organism evidence="2 3">
    <name type="scientific">Flavobacterium qiangtangense</name>
    <dbReference type="NCBI Taxonomy" id="1442595"/>
    <lineage>
        <taxon>Bacteria</taxon>
        <taxon>Pseudomonadati</taxon>
        <taxon>Bacteroidota</taxon>
        <taxon>Flavobacteriia</taxon>
        <taxon>Flavobacteriales</taxon>
        <taxon>Flavobacteriaceae</taxon>
        <taxon>Flavobacterium</taxon>
    </lineage>
</organism>
<evidence type="ECO:0008006" key="4">
    <source>
        <dbReference type="Google" id="ProtNLM"/>
    </source>
</evidence>
<name>A0ABW1PJD1_9FLAO</name>
<dbReference type="Proteomes" id="UP001596287">
    <property type="component" value="Unassembled WGS sequence"/>
</dbReference>
<reference evidence="3" key="1">
    <citation type="journal article" date="2019" name="Int. J. Syst. Evol. Microbiol.">
        <title>The Global Catalogue of Microorganisms (GCM) 10K type strain sequencing project: providing services to taxonomists for standard genome sequencing and annotation.</title>
        <authorList>
            <consortium name="The Broad Institute Genomics Platform"/>
            <consortium name="The Broad Institute Genome Sequencing Center for Infectious Disease"/>
            <person name="Wu L."/>
            <person name="Ma J."/>
        </authorList>
    </citation>
    <scope>NUCLEOTIDE SEQUENCE [LARGE SCALE GENOMIC DNA]</scope>
    <source>
        <strain evidence="3">CCUG 49679</strain>
    </source>
</reference>
<evidence type="ECO:0000313" key="2">
    <source>
        <dbReference type="EMBL" id="MFC6095120.1"/>
    </source>
</evidence>
<accession>A0ABW1PJD1</accession>
<comment type="caution">
    <text evidence="2">The sequence shown here is derived from an EMBL/GenBank/DDBJ whole genome shotgun (WGS) entry which is preliminary data.</text>
</comment>
<evidence type="ECO:0000256" key="1">
    <source>
        <dbReference type="SAM" id="SignalP"/>
    </source>
</evidence>
<protein>
    <recommendedName>
        <fullName evidence="4">Cell wall anchor protein</fullName>
    </recommendedName>
</protein>
<proteinExistence type="predicted"/>
<keyword evidence="1" id="KW-0732">Signal</keyword>
<dbReference type="EMBL" id="JBHSQB010000003">
    <property type="protein sequence ID" value="MFC6095120.1"/>
    <property type="molecule type" value="Genomic_DNA"/>
</dbReference>